<evidence type="ECO:0000256" key="2">
    <source>
        <dbReference type="SAM" id="Phobius"/>
    </source>
</evidence>
<sequence length="163" mass="17712">MDDWISNVLVIGFGILCVAVVLLTISVLKTLSVLRVAASNLQGVSTALAADFQSTLQTTSTTVEEAKERLKELRPLSEGLGRAGDSLSEAGDKLREVSRKSTQSATEALERAHKRNKHDLEITLRCLDAGFSVWQSLRSRTQRMNSDSPPAGGTTNLKGEMKR</sequence>
<keyword evidence="2" id="KW-1133">Transmembrane helix</keyword>
<name>A0A7X2L0Z6_9BACL</name>
<proteinExistence type="predicted"/>
<evidence type="ECO:0000256" key="1">
    <source>
        <dbReference type="SAM" id="MobiDB-lite"/>
    </source>
</evidence>
<dbReference type="EMBL" id="WJXB01000002">
    <property type="protein sequence ID" value="MRN52839.1"/>
    <property type="molecule type" value="Genomic_DNA"/>
</dbReference>
<keyword evidence="4" id="KW-1185">Reference proteome</keyword>
<keyword evidence="2" id="KW-0472">Membrane</keyword>
<accession>A0A7X2L0Z6</accession>
<evidence type="ECO:0008006" key="5">
    <source>
        <dbReference type="Google" id="ProtNLM"/>
    </source>
</evidence>
<comment type="caution">
    <text evidence="3">The sequence shown here is derived from an EMBL/GenBank/DDBJ whole genome shotgun (WGS) entry which is preliminary data.</text>
</comment>
<feature type="compositionally biased region" description="Polar residues" evidence="1">
    <location>
        <begin position="140"/>
        <end position="157"/>
    </location>
</feature>
<feature type="region of interest" description="Disordered" evidence="1">
    <location>
        <begin position="140"/>
        <end position="163"/>
    </location>
</feature>
<dbReference type="AlphaFoldDB" id="A0A7X2L0Z6"/>
<evidence type="ECO:0000313" key="4">
    <source>
        <dbReference type="Proteomes" id="UP000463051"/>
    </source>
</evidence>
<protein>
    <recommendedName>
        <fullName evidence="5">DUF948 domain-containing protein</fullName>
    </recommendedName>
</protein>
<feature type="transmembrane region" description="Helical" evidence="2">
    <location>
        <begin position="6"/>
        <end position="28"/>
    </location>
</feature>
<organism evidence="3 4">
    <name type="scientific">Paenibacillus monticola</name>
    <dbReference type="NCBI Taxonomy" id="2666075"/>
    <lineage>
        <taxon>Bacteria</taxon>
        <taxon>Bacillati</taxon>
        <taxon>Bacillota</taxon>
        <taxon>Bacilli</taxon>
        <taxon>Bacillales</taxon>
        <taxon>Paenibacillaceae</taxon>
        <taxon>Paenibacillus</taxon>
    </lineage>
</organism>
<dbReference type="RefSeq" id="WP_154117841.1">
    <property type="nucleotide sequence ID" value="NZ_WJXB01000002.1"/>
</dbReference>
<keyword evidence="2" id="KW-0812">Transmembrane</keyword>
<feature type="compositionally biased region" description="Basic and acidic residues" evidence="1">
    <location>
        <begin position="90"/>
        <end position="99"/>
    </location>
</feature>
<feature type="region of interest" description="Disordered" evidence="1">
    <location>
        <begin position="74"/>
        <end position="105"/>
    </location>
</feature>
<gene>
    <name evidence="3" type="ORF">GJB61_07480</name>
</gene>
<reference evidence="3 4" key="1">
    <citation type="submission" date="2019-11" db="EMBL/GenBank/DDBJ databases">
        <title>Paenibacillus monticola sp. nov., a novel PGPR strain isolated from mountain sample in China.</title>
        <authorList>
            <person name="Zhao Q."/>
            <person name="Li H.-P."/>
            <person name="Zhang J.-L."/>
        </authorList>
    </citation>
    <scope>NUCLEOTIDE SEQUENCE [LARGE SCALE GENOMIC DNA]</scope>
    <source>
        <strain evidence="3 4">LC-T2</strain>
    </source>
</reference>
<evidence type="ECO:0000313" key="3">
    <source>
        <dbReference type="EMBL" id="MRN52839.1"/>
    </source>
</evidence>
<dbReference type="Proteomes" id="UP000463051">
    <property type="component" value="Unassembled WGS sequence"/>
</dbReference>